<protein>
    <submittedName>
        <fullName evidence="1">Uncharacterized protein</fullName>
    </submittedName>
</protein>
<proteinExistence type="predicted"/>
<evidence type="ECO:0000313" key="2">
    <source>
        <dbReference type="Proteomes" id="UP000693839"/>
    </source>
</evidence>
<keyword evidence="2" id="KW-1185">Reference proteome</keyword>
<reference evidence="1" key="1">
    <citation type="submission" date="2020-07" db="EMBL/GenBank/DDBJ databases">
        <title>Highly diverse flavobacterial phages as mortality factor during North Sea spring blooms.</title>
        <authorList>
            <person name="Bartlau N."/>
            <person name="Wichels A."/>
            <person name="Krohne G."/>
            <person name="Adriaenssens E.M."/>
            <person name="Heins A."/>
            <person name="Fuchs B.M."/>
            <person name="Amann R."/>
            <person name="Moraru C."/>
        </authorList>
    </citation>
    <scope>NUCLEOTIDE SEQUENCE</scope>
</reference>
<evidence type="ECO:0000313" key="1">
    <source>
        <dbReference type="EMBL" id="QQV91401.1"/>
    </source>
</evidence>
<gene>
    <name evidence="1" type="ORF">Leef1_36</name>
</gene>
<name>A0A8E4ZDS9_9CAUD</name>
<accession>A0A8E4ZDS9</accession>
<dbReference type="EMBL" id="MT732473">
    <property type="protein sequence ID" value="QQV91401.1"/>
    <property type="molecule type" value="Genomic_DNA"/>
</dbReference>
<dbReference type="Proteomes" id="UP000693839">
    <property type="component" value="Segment"/>
</dbReference>
<organism evidence="1 2">
    <name type="scientific">Polaribacter phage Leef_1</name>
    <dbReference type="NCBI Taxonomy" id="2745684"/>
    <lineage>
        <taxon>Viruses</taxon>
        <taxon>Duplodnaviria</taxon>
        <taxon>Heunggongvirae</taxon>
        <taxon>Uroviricota</taxon>
        <taxon>Caudoviricetes</taxon>
        <taxon>Helgolandviridae</taxon>
        <taxon>Leefvirus</taxon>
        <taxon>Leefvirus Leef</taxon>
    </lineage>
</organism>
<sequence length="53" mass="6269">MTKKEEKDFSELIEIVSKTLIATMNVLDLKTHIEMTSTSDGYRYKLRFDKEKI</sequence>